<dbReference type="RefSeq" id="WP_303308097.1">
    <property type="nucleotide sequence ID" value="NZ_JAODOP010000004.1"/>
</dbReference>
<feature type="transmembrane region" description="Helical" evidence="1">
    <location>
        <begin position="40"/>
        <end position="58"/>
    </location>
</feature>
<feature type="transmembrane region" description="Helical" evidence="1">
    <location>
        <begin position="78"/>
        <end position="97"/>
    </location>
</feature>
<feature type="transmembrane region" description="Helical" evidence="1">
    <location>
        <begin position="12"/>
        <end position="28"/>
    </location>
</feature>
<evidence type="ECO:0000313" key="2">
    <source>
        <dbReference type="EMBL" id="MEF3835818.1"/>
    </source>
</evidence>
<dbReference type="Proteomes" id="UP001337305">
    <property type="component" value="Unassembled WGS sequence"/>
</dbReference>
<feature type="transmembrane region" description="Helical" evidence="1">
    <location>
        <begin position="109"/>
        <end position="128"/>
    </location>
</feature>
<keyword evidence="3" id="KW-1185">Reference proteome</keyword>
<keyword evidence="1" id="KW-0472">Membrane</keyword>
<protein>
    <submittedName>
        <fullName evidence="2">Uncharacterized protein</fullName>
    </submittedName>
</protein>
<feature type="transmembrane region" description="Helical" evidence="1">
    <location>
        <begin position="134"/>
        <end position="159"/>
    </location>
</feature>
<evidence type="ECO:0000256" key="1">
    <source>
        <dbReference type="SAM" id="Phobius"/>
    </source>
</evidence>
<keyword evidence="1" id="KW-1133">Transmembrane helix</keyword>
<feature type="transmembrane region" description="Helical" evidence="1">
    <location>
        <begin position="216"/>
        <end position="235"/>
    </location>
</feature>
<evidence type="ECO:0000313" key="3">
    <source>
        <dbReference type="Proteomes" id="UP001337305"/>
    </source>
</evidence>
<feature type="transmembrane region" description="Helical" evidence="1">
    <location>
        <begin position="171"/>
        <end position="196"/>
    </location>
</feature>
<gene>
    <name evidence="2" type="ORF">N1F79_22020</name>
</gene>
<comment type="caution">
    <text evidence="2">The sequence shown here is derived from an EMBL/GenBank/DDBJ whole genome shotgun (WGS) entry which is preliminary data.</text>
</comment>
<dbReference type="EMBL" id="JAODOP010000004">
    <property type="protein sequence ID" value="MEF3835818.1"/>
    <property type="molecule type" value="Genomic_DNA"/>
</dbReference>
<organism evidence="2 3">
    <name type="scientific">Flavivirga spongiicola</name>
    <dbReference type="NCBI Taxonomy" id="421621"/>
    <lineage>
        <taxon>Bacteria</taxon>
        <taxon>Pseudomonadati</taxon>
        <taxon>Bacteroidota</taxon>
        <taxon>Flavobacteriia</taxon>
        <taxon>Flavobacteriales</taxon>
        <taxon>Flavobacteriaceae</taxon>
        <taxon>Flavivirga</taxon>
    </lineage>
</organism>
<reference evidence="2 3" key="1">
    <citation type="submission" date="2022-09" db="EMBL/GenBank/DDBJ databases">
        <title>Genome sequencing of Flavivirga sp. MEBiC05379.</title>
        <authorList>
            <person name="Oh H.-M."/>
            <person name="Kwon K.K."/>
            <person name="Park M.J."/>
            <person name="Yang S.-H."/>
        </authorList>
    </citation>
    <scope>NUCLEOTIDE SEQUENCE [LARGE SCALE GENOMIC DNA]</scope>
    <source>
        <strain evidence="2 3">MEBiC05379</strain>
    </source>
</reference>
<sequence>MEEFLKQNYSFITLSIELLAAVTGLLFYKKYKTAAAKYFIYFLIYLIICDFICSYTWYVHPEKIFGFLIGTVFEKNYWWSTLYWSIGAILFFAFYYFKILKNRTFKTIVKYTSYIFLVFSILCIIINWDEYFTRFFPLISIFGAIVIFLCAVFYFIETLQSDKILTFYRSLNFYISIAIFIWWLIITPLTFYDIYFAYEVGNPNRDWNFIFLKWEIYLFANIFMYLTYTFALIWCKPENN</sequence>
<proteinExistence type="predicted"/>
<accession>A0ABU7XYL6</accession>
<keyword evidence="1" id="KW-0812">Transmembrane</keyword>
<name>A0ABU7XYL6_9FLAO</name>